<dbReference type="RefSeq" id="WP_012546776.1">
    <property type="nucleotide sequence ID" value="NC_011296.1"/>
</dbReference>
<evidence type="ECO:0000256" key="7">
    <source>
        <dbReference type="ARBA" id="ARBA00023010"/>
    </source>
</evidence>
<dbReference type="HAMAP" id="MF_00236">
    <property type="entry name" value="TatA_E"/>
    <property type="match status" value="1"/>
</dbReference>
<keyword evidence="2 9" id="KW-0813">Transport</keyword>
<dbReference type="STRING" id="289376.THEYE_A1813"/>
<dbReference type="EMBL" id="CP001147">
    <property type="protein sequence ID" value="ACI22083.1"/>
    <property type="molecule type" value="Genomic_DNA"/>
</dbReference>
<feature type="compositionally biased region" description="Basic and acidic residues" evidence="10">
    <location>
        <begin position="48"/>
        <end position="64"/>
    </location>
</feature>
<dbReference type="AlphaFoldDB" id="B5YHL8"/>
<evidence type="ECO:0000256" key="4">
    <source>
        <dbReference type="ARBA" id="ARBA00022692"/>
    </source>
</evidence>
<comment type="function">
    <text evidence="9">Part of the twin-arginine translocation (Tat) system that transports large folded proteins containing a characteristic twin-arginine motif in their signal peptide across membranes. TatA could form the protein-conducting channel of the Tat system.</text>
</comment>
<evidence type="ECO:0000256" key="10">
    <source>
        <dbReference type="SAM" id="MobiDB-lite"/>
    </source>
</evidence>
<evidence type="ECO:0000256" key="2">
    <source>
        <dbReference type="ARBA" id="ARBA00022448"/>
    </source>
</evidence>
<dbReference type="HOGENOM" id="CLU_086034_6_0_0"/>
<comment type="subcellular location">
    <subcellularLocation>
        <location evidence="9">Cell inner membrane</location>
        <topology evidence="9">Single-pass membrane protein</topology>
    </subcellularLocation>
    <subcellularLocation>
        <location evidence="1">Cell membrane</location>
        <topology evidence="1">Single-pass membrane protein</topology>
    </subcellularLocation>
</comment>
<dbReference type="InterPro" id="IPR006312">
    <property type="entry name" value="TatA/E"/>
</dbReference>
<evidence type="ECO:0000313" key="12">
    <source>
        <dbReference type="Proteomes" id="UP000000718"/>
    </source>
</evidence>
<dbReference type="EnsemblBacteria" id="ACI22083">
    <property type="protein sequence ID" value="ACI22083"/>
    <property type="gene ID" value="THEYE_A1813"/>
</dbReference>
<evidence type="ECO:0000256" key="6">
    <source>
        <dbReference type="ARBA" id="ARBA00022989"/>
    </source>
</evidence>
<evidence type="ECO:0000256" key="3">
    <source>
        <dbReference type="ARBA" id="ARBA00022475"/>
    </source>
</evidence>
<evidence type="ECO:0000256" key="1">
    <source>
        <dbReference type="ARBA" id="ARBA00004162"/>
    </source>
</evidence>
<proteinExistence type="inferred from homology"/>
<dbReference type="eggNOG" id="COG1826">
    <property type="taxonomic scope" value="Bacteria"/>
</dbReference>
<comment type="subunit">
    <text evidence="9">Forms a complex with TatC.</text>
</comment>
<dbReference type="Pfam" id="PF02416">
    <property type="entry name" value="TatA_B_E"/>
    <property type="match status" value="1"/>
</dbReference>
<dbReference type="GO" id="GO:0043953">
    <property type="term" value="P:protein transport by the Tat complex"/>
    <property type="evidence" value="ECO:0000318"/>
    <property type="project" value="GO_Central"/>
</dbReference>
<reference evidence="11 12" key="2">
    <citation type="journal article" date="2015" name="Genome Announc.">
        <title>Genome Sequence of the Sulfate-Reducing Thermophilic Bacterium Thermodesulfovibrio yellowstonii Strain DSM 11347T (Phylum Nitrospirae).</title>
        <authorList>
            <person name="Bhatnagar S."/>
            <person name="Badger J.H."/>
            <person name="Madupu R."/>
            <person name="Khouri H.M."/>
            <person name="O'Connor E.M."/>
            <person name="Robb F.T."/>
            <person name="Ward N.L."/>
            <person name="Eisen J.A."/>
        </authorList>
    </citation>
    <scope>NUCLEOTIDE SEQUENCE [LARGE SCALE GENOMIC DNA]</scope>
    <source>
        <strain evidence="12">ATCC 51303 / DSM 11347 / YP87</strain>
    </source>
</reference>
<sequence>MLSYQDLFLFSIIIIVLFGSSKLPEIGKGLGEAIRGFKKAVSDSESNSNKDMDETLKIEHKKQS</sequence>
<keyword evidence="12" id="KW-1185">Reference proteome</keyword>
<keyword evidence="5 9" id="KW-0653">Protein transport</keyword>
<keyword evidence="7 9" id="KW-0811">Translocation</keyword>
<dbReference type="GO" id="GO:0008320">
    <property type="term" value="F:protein transmembrane transporter activity"/>
    <property type="evidence" value="ECO:0000318"/>
    <property type="project" value="GO_Central"/>
</dbReference>
<dbReference type="FunCoup" id="B5YHL8">
    <property type="interactions" value="431"/>
</dbReference>
<dbReference type="InterPro" id="IPR003369">
    <property type="entry name" value="TatA/B/E"/>
</dbReference>
<dbReference type="KEGG" id="tye:THEYE_A1813"/>
<dbReference type="GO" id="GO:0033281">
    <property type="term" value="C:TAT protein transport complex"/>
    <property type="evidence" value="ECO:0000318"/>
    <property type="project" value="GO_Central"/>
</dbReference>
<accession>B5YHL8</accession>
<comment type="similarity">
    <text evidence="9">Belongs to the TatA/E family.</text>
</comment>
<evidence type="ECO:0000256" key="8">
    <source>
        <dbReference type="ARBA" id="ARBA00023136"/>
    </source>
</evidence>
<gene>
    <name evidence="9" type="primary">tatA</name>
    <name evidence="11" type="ordered locus">THEYE_A1813</name>
</gene>
<dbReference type="Proteomes" id="UP000000718">
    <property type="component" value="Chromosome"/>
</dbReference>
<evidence type="ECO:0000256" key="5">
    <source>
        <dbReference type="ARBA" id="ARBA00022927"/>
    </source>
</evidence>
<name>B5YHL8_THEYD</name>
<dbReference type="NCBIfam" id="TIGR01411">
    <property type="entry name" value="tatAE"/>
    <property type="match status" value="1"/>
</dbReference>
<dbReference type="InParanoid" id="B5YHL8"/>
<dbReference type="Gene3D" id="1.20.5.3310">
    <property type="match status" value="1"/>
</dbReference>
<protein>
    <recommendedName>
        <fullName evidence="9">Sec-independent protein translocase protein TatA</fullName>
    </recommendedName>
</protein>
<organism evidence="11 12">
    <name type="scientific">Thermodesulfovibrio yellowstonii (strain ATCC 51303 / DSM 11347 / YP87)</name>
    <dbReference type="NCBI Taxonomy" id="289376"/>
    <lineage>
        <taxon>Bacteria</taxon>
        <taxon>Pseudomonadati</taxon>
        <taxon>Nitrospirota</taxon>
        <taxon>Thermodesulfovibrionia</taxon>
        <taxon>Thermodesulfovibrionales</taxon>
        <taxon>Thermodesulfovibrionaceae</taxon>
        <taxon>Thermodesulfovibrio</taxon>
    </lineage>
</organism>
<keyword evidence="4 9" id="KW-0812">Transmembrane</keyword>
<keyword evidence="9" id="KW-0997">Cell inner membrane</keyword>
<dbReference type="PATRIC" id="fig|289376.4.peg.1769"/>
<keyword evidence="8 9" id="KW-0472">Membrane</keyword>
<keyword evidence="6 9" id="KW-1133">Transmembrane helix</keyword>
<evidence type="ECO:0000313" key="11">
    <source>
        <dbReference type="EMBL" id="ACI22083.1"/>
    </source>
</evidence>
<dbReference type="PANTHER" id="PTHR42982:SF1">
    <property type="entry name" value="SEC-INDEPENDENT PROTEIN TRANSLOCASE PROTEIN TATA"/>
    <property type="match status" value="1"/>
</dbReference>
<feature type="region of interest" description="Disordered" evidence="10">
    <location>
        <begin position="41"/>
        <end position="64"/>
    </location>
</feature>
<keyword evidence="3 9" id="KW-1003">Cell membrane</keyword>
<dbReference type="OrthoDB" id="9812812at2"/>
<reference evidence="12" key="1">
    <citation type="submission" date="2008-08" db="EMBL/GenBank/DDBJ databases">
        <title>The complete genome sequence of Thermodesulfovibrio yellowstonii strain ATCC 51303 / DSM 11347 / YP87.</title>
        <authorList>
            <person name="Dodson R.J."/>
            <person name="Durkin A.S."/>
            <person name="Wu M."/>
            <person name="Eisen J."/>
            <person name="Sutton G."/>
        </authorList>
    </citation>
    <scope>NUCLEOTIDE SEQUENCE [LARGE SCALE GENOMIC DNA]</scope>
    <source>
        <strain evidence="12">ATCC 51303 / DSM 11347 / YP87</strain>
    </source>
</reference>
<evidence type="ECO:0000256" key="9">
    <source>
        <dbReference type="HAMAP-Rule" id="MF_00236"/>
    </source>
</evidence>
<dbReference type="PANTHER" id="PTHR42982">
    <property type="entry name" value="SEC-INDEPENDENT PROTEIN TRANSLOCASE PROTEIN TATA"/>
    <property type="match status" value="1"/>
</dbReference>